<keyword evidence="7" id="KW-0285">Flavoprotein</keyword>
<keyword evidence="9" id="KW-0808">Transferase</keyword>
<dbReference type="GO" id="GO:0009398">
    <property type="term" value="P:FMN biosynthetic process"/>
    <property type="evidence" value="ECO:0007669"/>
    <property type="project" value="UniProtKB-UniPathway"/>
</dbReference>
<dbReference type="Gene3D" id="3.40.50.620">
    <property type="entry name" value="HUPs"/>
    <property type="match status" value="1"/>
</dbReference>
<keyword evidence="11" id="KW-0547">Nucleotide-binding</keyword>
<dbReference type="PANTHER" id="PTHR22749">
    <property type="entry name" value="RIBOFLAVIN KINASE/FMN ADENYLYLTRANSFERASE"/>
    <property type="match status" value="1"/>
</dbReference>
<dbReference type="NCBIfam" id="NF004162">
    <property type="entry name" value="PRK05627.1-5"/>
    <property type="match status" value="1"/>
</dbReference>
<dbReference type="AlphaFoldDB" id="A0A381XS95"/>
<feature type="domain" description="Riboflavin kinase" evidence="16">
    <location>
        <begin position="183"/>
        <end position="307"/>
    </location>
</feature>
<protein>
    <recommendedName>
        <fullName evidence="6">Bifunctional riboflavin kinase/FMN adenylyltransferase</fullName>
        <ecNumber evidence="4">2.7.1.26</ecNumber>
        <ecNumber evidence="5">2.7.7.2</ecNumber>
    </recommendedName>
</protein>
<dbReference type="SUPFAM" id="SSF82114">
    <property type="entry name" value="Riboflavin kinase-like"/>
    <property type="match status" value="1"/>
</dbReference>
<dbReference type="InterPro" id="IPR023468">
    <property type="entry name" value="Riboflavin_kinase"/>
</dbReference>
<dbReference type="Pfam" id="PF06574">
    <property type="entry name" value="FAD_syn"/>
    <property type="match status" value="1"/>
</dbReference>
<dbReference type="Pfam" id="PF01687">
    <property type="entry name" value="Flavokinase"/>
    <property type="match status" value="1"/>
</dbReference>
<evidence type="ECO:0000256" key="4">
    <source>
        <dbReference type="ARBA" id="ARBA00012105"/>
    </source>
</evidence>
<keyword evidence="14" id="KW-0067">ATP-binding</keyword>
<dbReference type="PANTHER" id="PTHR22749:SF6">
    <property type="entry name" value="RIBOFLAVIN KINASE"/>
    <property type="match status" value="1"/>
</dbReference>
<dbReference type="CDD" id="cd02064">
    <property type="entry name" value="FAD_synthetase_N"/>
    <property type="match status" value="1"/>
</dbReference>
<dbReference type="NCBIfam" id="NF004163">
    <property type="entry name" value="PRK05627.1-6"/>
    <property type="match status" value="1"/>
</dbReference>
<dbReference type="NCBIfam" id="NF004160">
    <property type="entry name" value="PRK05627.1-3"/>
    <property type="match status" value="1"/>
</dbReference>
<dbReference type="FunFam" id="3.40.50.620:FF:000021">
    <property type="entry name" value="Riboflavin biosynthesis protein"/>
    <property type="match status" value="1"/>
</dbReference>
<dbReference type="NCBIfam" id="TIGR00083">
    <property type="entry name" value="ribF"/>
    <property type="match status" value="1"/>
</dbReference>
<evidence type="ECO:0000256" key="15">
    <source>
        <dbReference type="ARBA" id="ARBA00023268"/>
    </source>
</evidence>
<evidence type="ECO:0000256" key="8">
    <source>
        <dbReference type="ARBA" id="ARBA00022643"/>
    </source>
</evidence>
<dbReference type="InterPro" id="IPR015864">
    <property type="entry name" value="FAD_synthase"/>
</dbReference>
<dbReference type="GO" id="GO:0005524">
    <property type="term" value="F:ATP binding"/>
    <property type="evidence" value="ECO:0007669"/>
    <property type="project" value="UniProtKB-KW"/>
</dbReference>
<evidence type="ECO:0000313" key="17">
    <source>
        <dbReference type="EMBL" id="SVA67595.1"/>
    </source>
</evidence>
<dbReference type="InterPro" id="IPR002606">
    <property type="entry name" value="Riboflavin_kinase_bac"/>
</dbReference>
<comment type="pathway">
    <text evidence="2">Cofactor biosynthesis; FMN biosynthesis; FMN from riboflavin (ATP route): step 1/1.</text>
</comment>
<evidence type="ECO:0000256" key="9">
    <source>
        <dbReference type="ARBA" id="ARBA00022679"/>
    </source>
</evidence>
<reference evidence="17" key="1">
    <citation type="submission" date="2018-05" db="EMBL/GenBank/DDBJ databases">
        <authorList>
            <person name="Lanie J.A."/>
            <person name="Ng W.-L."/>
            <person name="Kazmierczak K.M."/>
            <person name="Andrzejewski T.M."/>
            <person name="Davidsen T.M."/>
            <person name="Wayne K.J."/>
            <person name="Tettelin H."/>
            <person name="Glass J.I."/>
            <person name="Rusch D."/>
            <person name="Podicherti R."/>
            <person name="Tsui H.-C.T."/>
            <person name="Winkler M.E."/>
        </authorList>
    </citation>
    <scope>NUCLEOTIDE SEQUENCE</scope>
</reference>
<name>A0A381XS95_9ZZZZ</name>
<evidence type="ECO:0000256" key="5">
    <source>
        <dbReference type="ARBA" id="ARBA00012393"/>
    </source>
</evidence>
<evidence type="ECO:0000256" key="3">
    <source>
        <dbReference type="ARBA" id="ARBA00010214"/>
    </source>
</evidence>
<dbReference type="InterPro" id="IPR023465">
    <property type="entry name" value="Riboflavin_kinase_dom_sf"/>
</dbReference>
<evidence type="ECO:0000256" key="10">
    <source>
        <dbReference type="ARBA" id="ARBA00022695"/>
    </source>
</evidence>
<keyword evidence="8" id="KW-0288">FMN</keyword>
<dbReference type="GO" id="GO:0003919">
    <property type="term" value="F:FMN adenylyltransferase activity"/>
    <property type="evidence" value="ECO:0007669"/>
    <property type="project" value="UniProtKB-EC"/>
</dbReference>
<comment type="similarity">
    <text evidence="3">Belongs to the RibF family.</text>
</comment>
<dbReference type="SUPFAM" id="SSF52374">
    <property type="entry name" value="Nucleotidylyl transferase"/>
    <property type="match status" value="1"/>
</dbReference>
<evidence type="ECO:0000256" key="1">
    <source>
        <dbReference type="ARBA" id="ARBA00004726"/>
    </source>
</evidence>
<dbReference type="NCBIfam" id="NF004159">
    <property type="entry name" value="PRK05627.1-2"/>
    <property type="match status" value="1"/>
</dbReference>
<dbReference type="NCBIfam" id="TIGR00125">
    <property type="entry name" value="cyt_tran_rel"/>
    <property type="match status" value="1"/>
</dbReference>
<gene>
    <name evidence="17" type="ORF">METZ01_LOCUS120449</name>
</gene>
<dbReference type="EC" id="2.7.1.26" evidence="4"/>
<keyword evidence="10" id="KW-0548">Nucleotidyltransferase</keyword>
<dbReference type="GO" id="GO:0008531">
    <property type="term" value="F:riboflavin kinase activity"/>
    <property type="evidence" value="ECO:0007669"/>
    <property type="project" value="UniProtKB-EC"/>
</dbReference>
<dbReference type="UniPathway" id="UPA00276">
    <property type="reaction ID" value="UER00406"/>
</dbReference>
<dbReference type="UniPathway" id="UPA00277">
    <property type="reaction ID" value="UER00407"/>
</dbReference>
<organism evidence="17">
    <name type="scientific">marine metagenome</name>
    <dbReference type="NCBI Taxonomy" id="408172"/>
    <lineage>
        <taxon>unclassified sequences</taxon>
        <taxon>metagenomes</taxon>
        <taxon>ecological metagenomes</taxon>
    </lineage>
</organism>
<dbReference type="InterPro" id="IPR015865">
    <property type="entry name" value="Riboflavin_kinase_bac/euk"/>
</dbReference>
<evidence type="ECO:0000256" key="6">
    <source>
        <dbReference type="ARBA" id="ARBA00018483"/>
    </source>
</evidence>
<keyword evidence="12" id="KW-0418">Kinase</keyword>
<dbReference type="InterPro" id="IPR014729">
    <property type="entry name" value="Rossmann-like_a/b/a_fold"/>
</dbReference>
<proteinExistence type="inferred from homology"/>
<dbReference type="GO" id="GO:0009231">
    <property type="term" value="P:riboflavin biosynthetic process"/>
    <property type="evidence" value="ECO:0007669"/>
    <property type="project" value="InterPro"/>
</dbReference>
<dbReference type="GO" id="GO:0006747">
    <property type="term" value="P:FAD biosynthetic process"/>
    <property type="evidence" value="ECO:0007669"/>
    <property type="project" value="UniProtKB-UniPathway"/>
</dbReference>
<dbReference type="SMART" id="SM00904">
    <property type="entry name" value="Flavokinase"/>
    <property type="match status" value="1"/>
</dbReference>
<evidence type="ECO:0000256" key="12">
    <source>
        <dbReference type="ARBA" id="ARBA00022777"/>
    </source>
</evidence>
<evidence type="ECO:0000259" key="16">
    <source>
        <dbReference type="SMART" id="SM00904"/>
    </source>
</evidence>
<keyword evidence="13" id="KW-0274">FAD</keyword>
<evidence type="ECO:0000256" key="13">
    <source>
        <dbReference type="ARBA" id="ARBA00022827"/>
    </source>
</evidence>
<dbReference type="EMBL" id="UINC01016189">
    <property type="protein sequence ID" value="SVA67595.1"/>
    <property type="molecule type" value="Genomic_DNA"/>
</dbReference>
<dbReference type="InterPro" id="IPR004821">
    <property type="entry name" value="Cyt_trans-like"/>
</dbReference>
<evidence type="ECO:0000256" key="7">
    <source>
        <dbReference type="ARBA" id="ARBA00022630"/>
    </source>
</evidence>
<sequence length="308" mass="34842">MRLYRNLEALKRLDFQRRVVTVGAYDGVHLGHQEIVRQLKAKANEYGCLSLVLCFEPIPREFFAPTNPPSRLTCFRERFELLGRLGIDEMFCARFSGLQDLTPESFIRHLLVEALNVSHVVIGHDFRFAYNRLGTPDDLSSAGKQYGFGVTTVPAVYWEDHRVSSTSIRETLRAGVMEQARGMLGREYSISGRVVRGLGLGRKLGFPTANVNLNRRQTPVEGIFAARVTGTDKNALDAVASVGVRPTVGGDKPLLEVFIFDFDRDIYGDYITVQFVRRLREERMFSNLDAMKRQMQKDAMEARETLAA</sequence>
<dbReference type="PIRSF" id="PIRSF004491">
    <property type="entry name" value="FAD_Synth"/>
    <property type="match status" value="1"/>
</dbReference>
<evidence type="ECO:0000256" key="2">
    <source>
        <dbReference type="ARBA" id="ARBA00005201"/>
    </source>
</evidence>
<accession>A0A381XS95</accession>
<comment type="pathway">
    <text evidence="1">Cofactor biosynthesis; FAD biosynthesis; FAD from FMN: step 1/1.</text>
</comment>
<dbReference type="Gene3D" id="2.40.30.30">
    <property type="entry name" value="Riboflavin kinase-like"/>
    <property type="match status" value="1"/>
</dbReference>
<evidence type="ECO:0000256" key="14">
    <source>
        <dbReference type="ARBA" id="ARBA00022840"/>
    </source>
</evidence>
<keyword evidence="15" id="KW-0511">Multifunctional enzyme</keyword>
<dbReference type="EC" id="2.7.7.2" evidence="5"/>
<evidence type="ECO:0000256" key="11">
    <source>
        <dbReference type="ARBA" id="ARBA00022741"/>
    </source>
</evidence>